<dbReference type="Proteomes" id="UP001356704">
    <property type="component" value="Unassembled WGS sequence"/>
</dbReference>
<organism evidence="1 2">
    <name type="scientific">Winogradskyella poriferorum</name>
    <dbReference type="NCBI Taxonomy" id="307627"/>
    <lineage>
        <taxon>Bacteria</taxon>
        <taxon>Pseudomonadati</taxon>
        <taxon>Bacteroidota</taxon>
        <taxon>Flavobacteriia</taxon>
        <taxon>Flavobacteriales</taxon>
        <taxon>Flavobacteriaceae</taxon>
        <taxon>Winogradskyella</taxon>
    </lineage>
</organism>
<protein>
    <submittedName>
        <fullName evidence="1">Uncharacterized protein</fullName>
    </submittedName>
</protein>
<dbReference type="RefSeq" id="WP_331809535.1">
    <property type="nucleotide sequence ID" value="NZ_JAZHOU010000002.1"/>
</dbReference>
<name>A0ABU7W4U7_9FLAO</name>
<sequence>MKPNIKLYSVILLFSFFGLFGQNKNDKSLKTHELKSGQIWKYNTRKGEEKSRVVILKVEDYGRKGQVVHIAVNQLKIKNQQIEGGYSKDIEHLPFNKESLLKSLTKLEGTIDKLPEYMDGYLQWKEAFDNGEGGVFTIEVKDVVDFIEKSMNG</sequence>
<reference evidence="1 2" key="1">
    <citation type="submission" date="2024-02" db="EMBL/GenBank/DDBJ databases">
        <title>Winogradskyella poriferorum JCM 12885.</title>
        <authorList>
            <person name="Zhang D.-F."/>
            <person name="Fu Z.-Y."/>
        </authorList>
    </citation>
    <scope>NUCLEOTIDE SEQUENCE [LARGE SCALE GENOMIC DNA]</scope>
    <source>
        <strain evidence="1 2">JCM 12885</strain>
    </source>
</reference>
<evidence type="ECO:0000313" key="1">
    <source>
        <dbReference type="EMBL" id="MEF3078757.1"/>
    </source>
</evidence>
<comment type="caution">
    <text evidence="1">The sequence shown here is derived from an EMBL/GenBank/DDBJ whole genome shotgun (WGS) entry which is preliminary data.</text>
</comment>
<proteinExistence type="predicted"/>
<keyword evidence="2" id="KW-1185">Reference proteome</keyword>
<dbReference type="EMBL" id="JAZHOU010000002">
    <property type="protein sequence ID" value="MEF3078757.1"/>
    <property type="molecule type" value="Genomic_DNA"/>
</dbReference>
<gene>
    <name evidence="1" type="ORF">V1468_07070</name>
</gene>
<accession>A0ABU7W4U7</accession>
<evidence type="ECO:0000313" key="2">
    <source>
        <dbReference type="Proteomes" id="UP001356704"/>
    </source>
</evidence>